<gene>
    <name evidence="3" type="ORF">SNEC2469_LOCUS13221</name>
</gene>
<reference evidence="3" key="1">
    <citation type="submission" date="2021-02" db="EMBL/GenBank/DDBJ databases">
        <authorList>
            <person name="Dougan E. K."/>
            <person name="Rhodes N."/>
            <person name="Thang M."/>
            <person name="Chan C."/>
        </authorList>
    </citation>
    <scope>NUCLEOTIDE SEQUENCE</scope>
</reference>
<dbReference type="InterPro" id="IPR013762">
    <property type="entry name" value="Integrase-like_cat_sf"/>
</dbReference>
<dbReference type="GO" id="GO:0015074">
    <property type="term" value="P:DNA integration"/>
    <property type="evidence" value="ECO:0007669"/>
    <property type="project" value="InterPro"/>
</dbReference>
<protein>
    <submittedName>
        <fullName evidence="3">Uncharacterized protein</fullName>
    </submittedName>
</protein>
<dbReference type="InterPro" id="IPR011010">
    <property type="entry name" value="DNA_brk_join_enz"/>
</dbReference>
<accession>A0A812SBI4</accession>
<feature type="region of interest" description="Disordered" evidence="2">
    <location>
        <begin position="682"/>
        <end position="716"/>
    </location>
</feature>
<dbReference type="Gene3D" id="1.10.443.10">
    <property type="entry name" value="Intergrase catalytic core"/>
    <property type="match status" value="1"/>
</dbReference>
<evidence type="ECO:0000256" key="2">
    <source>
        <dbReference type="SAM" id="MobiDB-lite"/>
    </source>
</evidence>
<proteinExistence type="predicted"/>
<dbReference type="Proteomes" id="UP000601435">
    <property type="component" value="Unassembled WGS sequence"/>
</dbReference>
<evidence type="ECO:0000313" key="4">
    <source>
        <dbReference type="Proteomes" id="UP000601435"/>
    </source>
</evidence>
<dbReference type="SUPFAM" id="SSF56349">
    <property type="entry name" value="DNA breaking-rejoining enzymes"/>
    <property type="match status" value="1"/>
</dbReference>
<feature type="compositionally biased region" description="Pro residues" evidence="2">
    <location>
        <begin position="684"/>
        <end position="697"/>
    </location>
</feature>
<organism evidence="3 4">
    <name type="scientific">Symbiodinium necroappetens</name>
    <dbReference type="NCBI Taxonomy" id="1628268"/>
    <lineage>
        <taxon>Eukaryota</taxon>
        <taxon>Sar</taxon>
        <taxon>Alveolata</taxon>
        <taxon>Dinophyceae</taxon>
        <taxon>Suessiales</taxon>
        <taxon>Symbiodiniaceae</taxon>
        <taxon>Symbiodinium</taxon>
    </lineage>
</organism>
<keyword evidence="4" id="KW-1185">Reference proteome</keyword>
<keyword evidence="1" id="KW-0233">DNA recombination</keyword>
<evidence type="ECO:0000256" key="1">
    <source>
        <dbReference type="ARBA" id="ARBA00023172"/>
    </source>
</evidence>
<dbReference type="GO" id="GO:0003677">
    <property type="term" value="F:DNA binding"/>
    <property type="evidence" value="ECO:0007669"/>
    <property type="project" value="InterPro"/>
</dbReference>
<feature type="compositionally biased region" description="Low complexity" evidence="2">
    <location>
        <begin position="698"/>
        <end position="707"/>
    </location>
</feature>
<dbReference type="GO" id="GO:0006310">
    <property type="term" value="P:DNA recombination"/>
    <property type="evidence" value="ECO:0007669"/>
    <property type="project" value="UniProtKB-KW"/>
</dbReference>
<sequence>MPAVDLHGRDGFALLARAFVELGAKEHLPALPAAGARDVASALASASALVQAGVPAQVLVSLASWHRDRAGTGSSTDGPGSEALVISSTPAPSGGATVAQPATVGQLAVATVPGTRSGAVRRACKRSAIEAALAEHRQEALADLDENVLARSSQGPFQSRVRTWVDLCQAWAVEPWPISLEAVRSVAASLRRGGYRSAQNYFDAAVAYQERFREQAVDPLLKKAMRRYTRAVLRGLPGSRLKTVFPVDRLTALVTINDAPAARAWSPWTSAHAADALLLAAWFMLREIEFAAARTQDLEAAGGTVTLRVPLHKAATGGQTELTMRQLRCACRAAVSPLCPYHSAVRHTERLKAAGIWFRDRPLFPDSSGATWEKSSAILLFRRVLVAAGIQTTAVDHTGAPVQLFGGHLARVAGASWLASKGVPTPVIQLLGRWSSAAVELLHQASGCPPPTLEISSAVAQAPAASTVQTPAILDIDRTGNTQVPRQETSPADFSPAVDFVPEPTPDPAALTAATGTAPEHYIYNAKALRVHAADPAEASADRGEGKALGSLSPAARPSYQPARRLALRLCSARPASPLVAGAMASAALVSSAMVEFPTLAASAGAGPDMLAYLEARSLNRTATLALVADTWESVDTKVFRPFRDGVVVAGTMHKVDDEEAPVAQAILRHMWSEARRQWDLFSAPPPRPAPAAPAPSPASASLTPGPGDKPPKGFPEWGRLVDAYNKVLLGGEPRTFPADELLGAEDVLARMHWEHTRDKLYTPVAIGEILSKRTFSALKVVNPLSARRSTGSAPHQIKLVDGALAVEKNRPL</sequence>
<evidence type="ECO:0000313" key="3">
    <source>
        <dbReference type="EMBL" id="CAE7469894.1"/>
    </source>
</evidence>
<dbReference type="AlphaFoldDB" id="A0A812SBI4"/>
<feature type="compositionally biased region" description="Basic and acidic residues" evidence="2">
    <location>
        <begin position="537"/>
        <end position="546"/>
    </location>
</feature>
<feature type="region of interest" description="Disordered" evidence="2">
    <location>
        <begin position="537"/>
        <end position="557"/>
    </location>
</feature>
<dbReference type="EMBL" id="CAJNJA010021089">
    <property type="protein sequence ID" value="CAE7469894.1"/>
    <property type="molecule type" value="Genomic_DNA"/>
</dbReference>
<name>A0A812SBI4_9DINO</name>
<comment type="caution">
    <text evidence="3">The sequence shown here is derived from an EMBL/GenBank/DDBJ whole genome shotgun (WGS) entry which is preliminary data.</text>
</comment>
<feature type="non-terminal residue" evidence="3">
    <location>
        <position position="813"/>
    </location>
</feature>